<name>A0A4C1VIW8_EUMVA</name>
<evidence type="ECO:0000313" key="2">
    <source>
        <dbReference type="Proteomes" id="UP000299102"/>
    </source>
</evidence>
<dbReference type="EMBL" id="BGZK01000340">
    <property type="protein sequence ID" value="GBP37854.1"/>
    <property type="molecule type" value="Genomic_DNA"/>
</dbReference>
<reference evidence="1 2" key="1">
    <citation type="journal article" date="2019" name="Commun. Biol.">
        <title>The bagworm genome reveals a unique fibroin gene that provides high tensile strength.</title>
        <authorList>
            <person name="Kono N."/>
            <person name="Nakamura H."/>
            <person name="Ohtoshi R."/>
            <person name="Tomita M."/>
            <person name="Numata K."/>
            <person name="Arakawa K."/>
        </authorList>
    </citation>
    <scope>NUCLEOTIDE SEQUENCE [LARGE SCALE GENOMIC DNA]</scope>
</reference>
<dbReference type="Proteomes" id="UP000299102">
    <property type="component" value="Unassembled WGS sequence"/>
</dbReference>
<keyword evidence="2" id="KW-1185">Reference proteome</keyword>
<accession>A0A4C1VIW8</accession>
<evidence type="ECO:0000313" key="1">
    <source>
        <dbReference type="EMBL" id="GBP37854.1"/>
    </source>
</evidence>
<gene>
    <name evidence="1" type="ORF">EVAR_21389_1</name>
</gene>
<protein>
    <submittedName>
        <fullName evidence="1">Uncharacterized protein</fullName>
    </submittedName>
</protein>
<comment type="caution">
    <text evidence="1">The sequence shown here is derived from an EMBL/GenBank/DDBJ whole genome shotgun (WGS) entry which is preliminary data.</text>
</comment>
<proteinExistence type="predicted"/>
<sequence>MNGPADHRTPTPGKDLSVVSVDILLAFGKAKRVCEAGRDYLHLKTQRDVYSRDYLLIGEGVGDVARRRTESERCANTIADLRVRAEVSTKLNKIGMTTPYRRRGGRVIESVSFESENAGFDSDLSQMSNGFLSQMKLNRSSIASEYLKSSDAGVDGDSGR</sequence>
<organism evidence="1 2">
    <name type="scientific">Eumeta variegata</name>
    <name type="common">Bagworm moth</name>
    <name type="synonym">Eumeta japonica</name>
    <dbReference type="NCBI Taxonomy" id="151549"/>
    <lineage>
        <taxon>Eukaryota</taxon>
        <taxon>Metazoa</taxon>
        <taxon>Ecdysozoa</taxon>
        <taxon>Arthropoda</taxon>
        <taxon>Hexapoda</taxon>
        <taxon>Insecta</taxon>
        <taxon>Pterygota</taxon>
        <taxon>Neoptera</taxon>
        <taxon>Endopterygota</taxon>
        <taxon>Lepidoptera</taxon>
        <taxon>Glossata</taxon>
        <taxon>Ditrysia</taxon>
        <taxon>Tineoidea</taxon>
        <taxon>Psychidae</taxon>
        <taxon>Oiketicinae</taxon>
        <taxon>Eumeta</taxon>
    </lineage>
</organism>
<dbReference type="AlphaFoldDB" id="A0A4C1VIW8"/>